<protein>
    <submittedName>
        <fullName evidence="2">Uncharacterized protein</fullName>
    </submittedName>
</protein>
<feature type="non-terminal residue" evidence="2">
    <location>
        <position position="118"/>
    </location>
</feature>
<evidence type="ECO:0000256" key="1">
    <source>
        <dbReference type="SAM" id="MobiDB-lite"/>
    </source>
</evidence>
<dbReference type="AlphaFoldDB" id="A0A6A0A7T9"/>
<feature type="region of interest" description="Disordered" evidence="1">
    <location>
        <begin position="83"/>
        <end position="118"/>
    </location>
</feature>
<accession>A0A6A0A7T9</accession>
<feature type="non-terminal residue" evidence="2">
    <location>
        <position position="1"/>
    </location>
</feature>
<organism evidence="2 3">
    <name type="scientific">Haematococcus lacustris</name>
    <name type="common">Green alga</name>
    <name type="synonym">Haematococcus pluvialis</name>
    <dbReference type="NCBI Taxonomy" id="44745"/>
    <lineage>
        <taxon>Eukaryota</taxon>
        <taxon>Viridiplantae</taxon>
        <taxon>Chlorophyta</taxon>
        <taxon>core chlorophytes</taxon>
        <taxon>Chlorophyceae</taxon>
        <taxon>CS clade</taxon>
        <taxon>Chlamydomonadales</taxon>
        <taxon>Haematococcaceae</taxon>
        <taxon>Haematococcus</taxon>
    </lineage>
</organism>
<gene>
    <name evidence="2" type="ORF">HaLaN_27060</name>
</gene>
<evidence type="ECO:0000313" key="3">
    <source>
        <dbReference type="Proteomes" id="UP000485058"/>
    </source>
</evidence>
<name>A0A6A0A7T9_HAELA</name>
<feature type="region of interest" description="Disordered" evidence="1">
    <location>
        <begin position="1"/>
        <end position="23"/>
    </location>
</feature>
<comment type="caution">
    <text evidence="2">The sequence shown here is derived from an EMBL/GenBank/DDBJ whole genome shotgun (WGS) entry which is preliminary data.</text>
</comment>
<dbReference type="EMBL" id="BLLF01003929">
    <property type="protein sequence ID" value="GFH28551.1"/>
    <property type="molecule type" value="Genomic_DNA"/>
</dbReference>
<reference evidence="2 3" key="1">
    <citation type="submission" date="2020-02" db="EMBL/GenBank/DDBJ databases">
        <title>Draft genome sequence of Haematococcus lacustris strain NIES-144.</title>
        <authorList>
            <person name="Morimoto D."/>
            <person name="Nakagawa S."/>
            <person name="Yoshida T."/>
            <person name="Sawayama S."/>
        </authorList>
    </citation>
    <scope>NUCLEOTIDE SEQUENCE [LARGE SCALE GENOMIC DNA]</scope>
    <source>
        <strain evidence="2 3">NIES-144</strain>
    </source>
</reference>
<dbReference type="Proteomes" id="UP000485058">
    <property type="component" value="Unassembled WGS sequence"/>
</dbReference>
<keyword evidence="3" id="KW-1185">Reference proteome</keyword>
<evidence type="ECO:0000313" key="2">
    <source>
        <dbReference type="EMBL" id="GFH28551.1"/>
    </source>
</evidence>
<sequence length="118" mass="12878">IHPTDVRRTSQEGVDTSDESHHWTRHVGGAKEWRTPACISSGACCENLISEQAATIVVLDGAILTNLSGWTRWVRGEMVRPWARSASPCAKNSASSRDTQARGRASYTSHAKRPALHA</sequence>
<feature type="compositionally biased region" description="Basic and acidic residues" evidence="1">
    <location>
        <begin position="1"/>
        <end position="10"/>
    </location>
</feature>
<proteinExistence type="predicted"/>